<organism evidence="2 3">
    <name type="scientific">Morchella conica CCBAS932</name>
    <dbReference type="NCBI Taxonomy" id="1392247"/>
    <lineage>
        <taxon>Eukaryota</taxon>
        <taxon>Fungi</taxon>
        <taxon>Dikarya</taxon>
        <taxon>Ascomycota</taxon>
        <taxon>Pezizomycotina</taxon>
        <taxon>Pezizomycetes</taxon>
        <taxon>Pezizales</taxon>
        <taxon>Morchellaceae</taxon>
        <taxon>Morchella</taxon>
    </lineage>
</organism>
<sequence>MPRPHASPCSRCSNATVPAELQNPSTTEPQYPTTSQTTNQKPNPAHHAQAPASDPSPTRCYSVTHSNPT</sequence>
<evidence type="ECO:0000256" key="1">
    <source>
        <dbReference type="SAM" id="MobiDB-lite"/>
    </source>
</evidence>
<feature type="region of interest" description="Disordered" evidence="1">
    <location>
        <begin position="1"/>
        <end position="69"/>
    </location>
</feature>
<keyword evidence="3" id="KW-1185">Reference proteome</keyword>
<reference evidence="2 3" key="1">
    <citation type="journal article" date="2018" name="Nat. Ecol. Evol.">
        <title>Pezizomycetes genomes reveal the molecular basis of ectomycorrhizal truffle lifestyle.</title>
        <authorList>
            <person name="Murat C."/>
            <person name="Payen T."/>
            <person name="Noel B."/>
            <person name="Kuo A."/>
            <person name="Morin E."/>
            <person name="Chen J."/>
            <person name="Kohler A."/>
            <person name="Krizsan K."/>
            <person name="Balestrini R."/>
            <person name="Da Silva C."/>
            <person name="Montanini B."/>
            <person name="Hainaut M."/>
            <person name="Levati E."/>
            <person name="Barry K.W."/>
            <person name="Belfiori B."/>
            <person name="Cichocki N."/>
            <person name="Clum A."/>
            <person name="Dockter R.B."/>
            <person name="Fauchery L."/>
            <person name="Guy J."/>
            <person name="Iotti M."/>
            <person name="Le Tacon F."/>
            <person name="Lindquist E.A."/>
            <person name="Lipzen A."/>
            <person name="Malagnac F."/>
            <person name="Mello A."/>
            <person name="Molinier V."/>
            <person name="Miyauchi S."/>
            <person name="Poulain J."/>
            <person name="Riccioni C."/>
            <person name="Rubini A."/>
            <person name="Sitrit Y."/>
            <person name="Splivallo R."/>
            <person name="Traeger S."/>
            <person name="Wang M."/>
            <person name="Zifcakova L."/>
            <person name="Wipf D."/>
            <person name="Zambonelli A."/>
            <person name="Paolocci F."/>
            <person name="Nowrousian M."/>
            <person name="Ottonello S."/>
            <person name="Baldrian P."/>
            <person name="Spatafora J.W."/>
            <person name="Henrissat B."/>
            <person name="Nagy L.G."/>
            <person name="Aury J.M."/>
            <person name="Wincker P."/>
            <person name="Grigoriev I.V."/>
            <person name="Bonfante P."/>
            <person name="Martin F.M."/>
        </authorList>
    </citation>
    <scope>NUCLEOTIDE SEQUENCE [LARGE SCALE GENOMIC DNA]</scope>
    <source>
        <strain evidence="2 3">CCBAS932</strain>
    </source>
</reference>
<evidence type="ECO:0000313" key="2">
    <source>
        <dbReference type="EMBL" id="RPB12137.1"/>
    </source>
</evidence>
<dbReference type="EMBL" id="ML119130">
    <property type="protein sequence ID" value="RPB12137.1"/>
    <property type="molecule type" value="Genomic_DNA"/>
</dbReference>
<name>A0A3N4KNM8_9PEZI</name>
<feature type="compositionally biased region" description="Polar residues" evidence="1">
    <location>
        <begin position="55"/>
        <end position="69"/>
    </location>
</feature>
<accession>A0A3N4KNM8</accession>
<protein>
    <submittedName>
        <fullName evidence="2">Uncharacterized protein</fullName>
    </submittedName>
</protein>
<proteinExistence type="predicted"/>
<dbReference type="AlphaFoldDB" id="A0A3N4KNM8"/>
<feature type="compositionally biased region" description="Polar residues" evidence="1">
    <location>
        <begin position="10"/>
        <end position="42"/>
    </location>
</feature>
<gene>
    <name evidence="2" type="ORF">P167DRAFT_574516</name>
</gene>
<dbReference type="InParanoid" id="A0A3N4KNM8"/>
<dbReference type="Proteomes" id="UP000277580">
    <property type="component" value="Unassembled WGS sequence"/>
</dbReference>
<evidence type="ECO:0000313" key="3">
    <source>
        <dbReference type="Proteomes" id="UP000277580"/>
    </source>
</evidence>